<sequence>MTENPLQYVEFDRRGDLLLKVGTERGGNTTERSFLVCSNCIARVSPVFDRMLFGAMKESKLKWQESEKKEWVVDLPEDDPDIFELFLSLCHADFNKIPRALPVDKLYDLTKLTHYYDMTQLLVPWMHGWMMSVRDTSPEPDITMVPQLLFISWELGNVNMVVHCAQRLLMESPGSMLTPDSSVYELQLPSDIIERIAAIRIQTIQSLLNIIRDMVGRLIIVDEGPRWCQHASFMGPHRCESMILGSLTFCLARAGLWPLPEDDEVEMTILQLHKVLVNLIIHNIGTTTKSDEPDHSQCNPKEYMMSRLRETMMEISIPITDVQRKQIAEQLKGITS</sequence>
<keyword evidence="2" id="KW-1185">Reference proteome</keyword>
<reference evidence="1" key="1">
    <citation type="submission" date="2022-10" db="EMBL/GenBank/DDBJ databases">
        <title>Genome Sequence of Xylaria curta.</title>
        <authorList>
            <person name="Buettner E."/>
        </authorList>
    </citation>
    <scope>NUCLEOTIDE SEQUENCE</scope>
    <source>
        <strain evidence="1">Babe10</strain>
    </source>
</reference>
<dbReference type="Proteomes" id="UP001143856">
    <property type="component" value="Unassembled WGS sequence"/>
</dbReference>
<comment type="caution">
    <text evidence="1">The sequence shown here is derived from an EMBL/GenBank/DDBJ whole genome shotgun (WGS) entry which is preliminary data.</text>
</comment>
<name>A0ACC1NBC3_9PEZI</name>
<gene>
    <name evidence="1" type="ORF">NUW58_g8260</name>
</gene>
<accession>A0ACC1NBC3</accession>
<evidence type="ECO:0000313" key="2">
    <source>
        <dbReference type="Proteomes" id="UP001143856"/>
    </source>
</evidence>
<evidence type="ECO:0000313" key="1">
    <source>
        <dbReference type="EMBL" id="KAJ2975791.1"/>
    </source>
</evidence>
<organism evidence="1 2">
    <name type="scientific">Xylaria curta</name>
    <dbReference type="NCBI Taxonomy" id="42375"/>
    <lineage>
        <taxon>Eukaryota</taxon>
        <taxon>Fungi</taxon>
        <taxon>Dikarya</taxon>
        <taxon>Ascomycota</taxon>
        <taxon>Pezizomycotina</taxon>
        <taxon>Sordariomycetes</taxon>
        <taxon>Xylariomycetidae</taxon>
        <taxon>Xylariales</taxon>
        <taxon>Xylariaceae</taxon>
        <taxon>Xylaria</taxon>
    </lineage>
</organism>
<dbReference type="EMBL" id="JAPDGR010002434">
    <property type="protein sequence ID" value="KAJ2975791.1"/>
    <property type="molecule type" value="Genomic_DNA"/>
</dbReference>
<protein>
    <submittedName>
        <fullName evidence="1">Uncharacterized protein</fullName>
    </submittedName>
</protein>
<proteinExistence type="predicted"/>